<dbReference type="Pfam" id="PF01909">
    <property type="entry name" value="NTP_transf_2"/>
    <property type="match status" value="1"/>
</dbReference>
<dbReference type="PANTHER" id="PTHR33933:SF1">
    <property type="entry name" value="PROTEIN ADENYLYLTRANSFERASE MNTA-RELATED"/>
    <property type="match status" value="1"/>
</dbReference>
<dbReference type="PANTHER" id="PTHR33933">
    <property type="entry name" value="NUCLEOTIDYLTRANSFERASE"/>
    <property type="match status" value="1"/>
</dbReference>
<organism evidence="2">
    <name type="scientific">Ignavibacterium album</name>
    <dbReference type="NCBI Taxonomy" id="591197"/>
    <lineage>
        <taxon>Bacteria</taxon>
        <taxon>Pseudomonadati</taxon>
        <taxon>Ignavibacteriota</taxon>
        <taxon>Ignavibacteria</taxon>
        <taxon>Ignavibacteriales</taxon>
        <taxon>Ignavibacteriaceae</taxon>
        <taxon>Ignavibacterium</taxon>
    </lineage>
</organism>
<protein>
    <submittedName>
        <fullName evidence="2">Nucleotidyltransferase domain-containing protein</fullName>
    </submittedName>
</protein>
<evidence type="ECO:0000259" key="1">
    <source>
        <dbReference type="Pfam" id="PF01909"/>
    </source>
</evidence>
<sequence length="114" mass="13505">METIVNTHKIEYSEIIKRILREVEAEKIILFGSRARGDNKPDSDLDLLIIVKDDFSKNNSRWKHTFKIRKALKDFIIPKDILIFSQSEVEYWKDSLNHIIPTCLREGKVLYERS</sequence>
<reference evidence="2" key="1">
    <citation type="journal article" date="2020" name="mSystems">
        <title>Genome- and Community-Level Interaction Insights into Carbon Utilization and Element Cycling Functions of Hydrothermarchaeota in Hydrothermal Sediment.</title>
        <authorList>
            <person name="Zhou Z."/>
            <person name="Liu Y."/>
            <person name="Xu W."/>
            <person name="Pan J."/>
            <person name="Luo Z.H."/>
            <person name="Li M."/>
        </authorList>
    </citation>
    <scope>NUCLEOTIDE SEQUENCE [LARGE SCALE GENOMIC DNA]</scope>
    <source>
        <strain evidence="2">SpSt-500</strain>
    </source>
</reference>
<dbReference type="InterPro" id="IPR043519">
    <property type="entry name" value="NT_sf"/>
</dbReference>
<dbReference type="SUPFAM" id="SSF81301">
    <property type="entry name" value="Nucleotidyltransferase"/>
    <property type="match status" value="1"/>
</dbReference>
<dbReference type="InterPro" id="IPR002934">
    <property type="entry name" value="Polymerase_NTP_transf_dom"/>
</dbReference>
<comment type="caution">
    <text evidence="2">The sequence shown here is derived from an EMBL/GenBank/DDBJ whole genome shotgun (WGS) entry which is preliminary data.</text>
</comment>
<proteinExistence type="predicted"/>
<name>A0A832DHI8_9BACT</name>
<dbReference type="InterPro" id="IPR052548">
    <property type="entry name" value="Type_VII_TA_antitoxin"/>
</dbReference>
<feature type="domain" description="Polymerase nucleotidyl transferase" evidence="1">
    <location>
        <begin position="14"/>
        <end position="88"/>
    </location>
</feature>
<dbReference type="CDD" id="cd05403">
    <property type="entry name" value="NT_KNTase_like"/>
    <property type="match status" value="1"/>
</dbReference>
<dbReference type="EMBL" id="DSVI01000007">
    <property type="protein sequence ID" value="HGT47507.1"/>
    <property type="molecule type" value="Genomic_DNA"/>
</dbReference>
<evidence type="ECO:0000313" key="2">
    <source>
        <dbReference type="EMBL" id="HGT47507.1"/>
    </source>
</evidence>
<gene>
    <name evidence="2" type="ORF">ENS56_05700</name>
</gene>
<keyword evidence="2" id="KW-0808">Transferase</keyword>
<dbReference type="GO" id="GO:0016779">
    <property type="term" value="F:nucleotidyltransferase activity"/>
    <property type="evidence" value="ECO:0007669"/>
    <property type="project" value="InterPro"/>
</dbReference>
<dbReference type="AlphaFoldDB" id="A0A832DHI8"/>
<accession>A0A832DHI8</accession>
<dbReference type="Gene3D" id="3.30.460.10">
    <property type="entry name" value="Beta Polymerase, domain 2"/>
    <property type="match status" value="1"/>
</dbReference>